<dbReference type="InterPro" id="IPR036086">
    <property type="entry name" value="ParB/Sulfiredoxin_sf"/>
</dbReference>
<evidence type="ECO:0000313" key="4">
    <source>
        <dbReference type="Proteomes" id="UP000316639"/>
    </source>
</evidence>
<sequence>MPISELRPSDSPRLSGESCAHARTLAESDAELPPLLVHRPTMRVIDGMHRLQAATLRGERAVLVRFYDGAAADAFVLAVKANVAHGLPLSVADRRAAALRIIASHPQWSDRAIAEATGLTAKTIGSIRRCATGEDAQLRTRIGRDGRARPLSSSDGRLRACALMREKPDASLRQIAGEAGISLGTVRDVRDRLARGEDPVPRQQRDRRPAEPVQMRTEDVMSLLVRLKRDPSLRFTETGRSLIRLLSLHALGEREREQLLDSVPAHCRRVVAELAHACAQTWQEIADKFECR</sequence>
<reference evidence="3 4" key="1">
    <citation type="submission" date="2019-07" db="EMBL/GenBank/DDBJ databases">
        <title>Lentzea xizangensis sp. nov., isolated from Qinghai-Tibetan Plateau Soils.</title>
        <authorList>
            <person name="Huang J."/>
        </authorList>
    </citation>
    <scope>NUCLEOTIDE SEQUENCE [LARGE SCALE GENOMIC DNA]</scope>
    <source>
        <strain evidence="3 4">FXJ1.1311</strain>
    </source>
</reference>
<evidence type="ECO:0000313" key="3">
    <source>
        <dbReference type="EMBL" id="TWP50816.1"/>
    </source>
</evidence>
<dbReference type="EMBL" id="VOBR01000011">
    <property type="protein sequence ID" value="TWP50816.1"/>
    <property type="molecule type" value="Genomic_DNA"/>
</dbReference>
<comment type="caution">
    <text evidence="3">The sequence shown here is derived from an EMBL/GenBank/DDBJ whole genome shotgun (WGS) entry which is preliminary data.</text>
</comment>
<dbReference type="Proteomes" id="UP000316639">
    <property type="component" value="Unassembled WGS sequence"/>
</dbReference>
<dbReference type="AlphaFoldDB" id="A0A563ET22"/>
<organism evidence="3 4">
    <name type="scientific">Lentzea tibetensis</name>
    <dbReference type="NCBI Taxonomy" id="2591470"/>
    <lineage>
        <taxon>Bacteria</taxon>
        <taxon>Bacillati</taxon>
        <taxon>Actinomycetota</taxon>
        <taxon>Actinomycetes</taxon>
        <taxon>Pseudonocardiales</taxon>
        <taxon>Pseudonocardiaceae</taxon>
        <taxon>Lentzea</taxon>
    </lineage>
</organism>
<evidence type="ECO:0000256" key="1">
    <source>
        <dbReference type="SAM" id="MobiDB-lite"/>
    </source>
</evidence>
<dbReference type="SMART" id="SM00470">
    <property type="entry name" value="ParB"/>
    <property type="match status" value="1"/>
</dbReference>
<feature type="domain" description="ParB-like N-terminal" evidence="2">
    <location>
        <begin position="2"/>
        <end position="83"/>
    </location>
</feature>
<proteinExistence type="predicted"/>
<dbReference type="SUPFAM" id="SSF110849">
    <property type="entry name" value="ParB/Sulfiredoxin"/>
    <property type="match status" value="1"/>
</dbReference>
<gene>
    <name evidence="3" type="ORF">FKR81_19255</name>
</gene>
<accession>A0A563ET22</accession>
<name>A0A563ET22_9PSEU</name>
<protein>
    <submittedName>
        <fullName evidence="3">Streptomycin biosynthesis protein</fullName>
    </submittedName>
</protein>
<dbReference type="InterPro" id="IPR003115">
    <property type="entry name" value="ParB_N"/>
</dbReference>
<feature type="region of interest" description="Disordered" evidence="1">
    <location>
        <begin position="193"/>
        <end position="215"/>
    </location>
</feature>
<feature type="compositionally biased region" description="Basic and acidic residues" evidence="1">
    <location>
        <begin position="193"/>
        <end position="210"/>
    </location>
</feature>
<keyword evidence="4" id="KW-1185">Reference proteome</keyword>
<dbReference type="OrthoDB" id="3701787at2"/>
<evidence type="ECO:0000259" key="2">
    <source>
        <dbReference type="SMART" id="SM00470"/>
    </source>
</evidence>